<protein>
    <recommendedName>
        <fullName evidence="1">Deoxyribonuclease NucA/NucB domain-containing protein</fullName>
    </recommendedName>
</protein>
<reference evidence="2" key="1">
    <citation type="submission" date="2020-04" db="EMBL/GenBank/DDBJ databases">
        <authorList>
            <person name="Alioto T."/>
            <person name="Alioto T."/>
            <person name="Gomez Garrido J."/>
        </authorList>
    </citation>
    <scope>NUCLEOTIDE SEQUENCE</scope>
    <source>
        <strain evidence="2">A484AB</strain>
    </source>
</reference>
<dbReference type="Pfam" id="PF14040">
    <property type="entry name" value="DNase_NucA_NucB"/>
    <property type="match status" value="1"/>
</dbReference>
<dbReference type="EMBL" id="CACRXK020003952">
    <property type="protein sequence ID" value="CAB4000887.1"/>
    <property type="molecule type" value="Genomic_DNA"/>
</dbReference>
<evidence type="ECO:0000259" key="1">
    <source>
        <dbReference type="Pfam" id="PF14040"/>
    </source>
</evidence>
<evidence type="ECO:0000313" key="2">
    <source>
        <dbReference type="EMBL" id="CAB4000887.1"/>
    </source>
</evidence>
<keyword evidence="3" id="KW-1185">Reference proteome</keyword>
<dbReference type="AlphaFoldDB" id="A0A7D9I8D0"/>
<gene>
    <name evidence="2" type="ORF">PACLA_8A012303</name>
</gene>
<dbReference type="OrthoDB" id="10049943at2759"/>
<proteinExistence type="predicted"/>
<sequence>MKVLLPFVCVVLFAAFTTADSVEDSADGTEISLEKRQTCPTLILPCRYYLPNYCEFIRRAIQGGKPTRLHRITDGKAITKNKRLSRCGGADGGNDACARYPFATTSEGGSGASKTRVPKGENALQRSIVLNFFRTSSIGNGGCFNVELEFILEREVNK</sequence>
<name>A0A7D9I8D0_PARCT</name>
<dbReference type="InterPro" id="IPR029476">
    <property type="entry name" value="DNase_NucA_NucB"/>
</dbReference>
<evidence type="ECO:0000313" key="3">
    <source>
        <dbReference type="Proteomes" id="UP001152795"/>
    </source>
</evidence>
<accession>A0A7D9I8D0</accession>
<organism evidence="2 3">
    <name type="scientific">Paramuricea clavata</name>
    <name type="common">Red gorgonian</name>
    <name type="synonym">Violescent sea-whip</name>
    <dbReference type="NCBI Taxonomy" id="317549"/>
    <lineage>
        <taxon>Eukaryota</taxon>
        <taxon>Metazoa</taxon>
        <taxon>Cnidaria</taxon>
        <taxon>Anthozoa</taxon>
        <taxon>Octocorallia</taxon>
        <taxon>Malacalcyonacea</taxon>
        <taxon>Plexauridae</taxon>
        <taxon>Paramuricea</taxon>
    </lineage>
</organism>
<comment type="caution">
    <text evidence="2">The sequence shown here is derived from an EMBL/GenBank/DDBJ whole genome shotgun (WGS) entry which is preliminary data.</text>
</comment>
<dbReference type="Proteomes" id="UP001152795">
    <property type="component" value="Unassembled WGS sequence"/>
</dbReference>
<feature type="domain" description="Deoxyribonuclease NucA/NucB" evidence="1">
    <location>
        <begin position="80"/>
        <end position="146"/>
    </location>
</feature>